<dbReference type="AlphaFoldDB" id="A0A6U2B807"/>
<dbReference type="EMBL" id="HBFX01041512">
    <property type="protein sequence ID" value="CAD8973985.1"/>
    <property type="molecule type" value="Transcribed_RNA"/>
</dbReference>
<organism evidence="2">
    <name type="scientific">Hemiselmis andersenii</name>
    <name type="common">Cryptophyte alga</name>
    <dbReference type="NCBI Taxonomy" id="464988"/>
    <lineage>
        <taxon>Eukaryota</taxon>
        <taxon>Cryptophyceae</taxon>
        <taxon>Cryptomonadales</taxon>
        <taxon>Hemiselmidaceae</taxon>
        <taxon>Hemiselmis</taxon>
    </lineage>
</organism>
<reference evidence="2" key="1">
    <citation type="submission" date="2021-01" db="EMBL/GenBank/DDBJ databases">
        <authorList>
            <person name="Corre E."/>
            <person name="Pelletier E."/>
            <person name="Niang G."/>
            <person name="Scheremetjew M."/>
            <person name="Finn R."/>
            <person name="Kale V."/>
            <person name="Holt S."/>
            <person name="Cochrane G."/>
            <person name="Meng A."/>
            <person name="Brown T."/>
            <person name="Cohen L."/>
        </authorList>
    </citation>
    <scope>NUCLEOTIDE SEQUENCE</scope>
    <source>
        <strain evidence="2">CCMP644</strain>
    </source>
</reference>
<accession>A0A6U2B807</accession>
<protein>
    <submittedName>
        <fullName evidence="2">Uncharacterized protein</fullName>
    </submittedName>
</protein>
<evidence type="ECO:0000313" key="2">
    <source>
        <dbReference type="EMBL" id="CAD8973985.1"/>
    </source>
</evidence>
<evidence type="ECO:0000256" key="1">
    <source>
        <dbReference type="SAM" id="MobiDB-lite"/>
    </source>
</evidence>
<feature type="compositionally biased region" description="Basic and acidic residues" evidence="1">
    <location>
        <begin position="83"/>
        <end position="112"/>
    </location>
</feature>
<feature type="region of interest" description="Disordered" evidence="1">
    <location>
        <begin position="83"/>
        <end position="197"/>
    </location>
</feature>
<feature type="compositionally biased region" description="Polar residues" evidence="1">
    <location>
        <begin position="168"/>
        <end position="184"/>
    </location>
</feature>
<proteinExistence type="predicted"/>
<sequence length="277" mass="29951">MGNGCVKVAAVAAAAPVVAVVGTGVVLGGATAGAMKLASGHLGTDGGKNSINDPEMQSKMILEQQRNASRIRQQMRGEVLEAHHKGGPDVDHVGREQSWRKQEAFAKSEARTRGSRGQRPLGQSQENNVRPSSAKPDRRGGKGPKLEKSRSEAPRRTSSNVFGEVPRRTSSNASSEAPRRTQSVEVELPPIRGSPAKVYTDAFGRSVLKEPPPPKVHLARASPAWKPDMESYMGESIVTREVTEKLQFLGTPKPIFTHQNAMLPKPHLSSWDEYKVA</sequence>
<feature type="compositionally biased region" description="Polar residues" evidence="1">
    <location>
        <begin position="121"/>
        <end position="131"/>
    </location>
</feature>
<name>A0A6U2B807_HEMAN</name>
<feature type="compositionally biased region" description="Basic and acidic residues" evidence="1">
    <location>
        <begin position="135"/>
        <end position="155"/>
    </location>
</feature>
<gene>
    <name evidence="2" type="ORF">HAND00432_LOCUS24987</name>
</gene>